<dbReference type="CDD" id="cd05672">
    <property type="entry name" value="M20_ACY1L2-like"/>
    <property type="match status" value="1"/>
</dbReference>
<dbReference type="SUPFAM" id="SSF53187">
    <property type="entry name" value="Zn-dependent exopeptidases"/>
    <property type="match status" value="1"/>
</dbReference>
<evidence type="ECO:0000313" key="3">
    <source>
        <dbReference type="EMBL" id="KZL91543.1"/>
    </source>
</evidence>
<dbReference type="Pfam" id="PF01546">
    <property type="entry name" value="Peptidase_M20"/>
    <property type="match status" value="1"/>
</dbReference>
<dbReference type="EMBL" id="LWAE01000003">
    <property type="protein sequence ID" value="KZL91543.1"/>
    <property type="molecule type" value="Genomic_DNA"/>
</dbReference>
<evidence type="ECO:0000256" key="1">
    <source>
        <dbReference type="PIRNR" id="PIRNR037226"/>
    </source>
</evidence>
<protein>
    <recommendedName>
        <fullName evidence="1">Peptidase M20 domain-containing protein 2</fullName>
    </recommendedName>
</protein>
<gene>
    <name evidence="3" type="primary">abgB_1</name>
    <name evidence="3" type="ORF">CLMAG_33020</name>
</gene>
<reference evidence="3 4" key="1">
    <citation type="submission" date="2016-04" db="EMBL/GenBank/DDBJ databases">
        <title>Genome sequence of Clostridium magnum DSM 2767.</title>
        <authorList>
            <person name="Poehlein A."/>
            <person name="Uhlig R."/>
            <person name="Fischer R."/>
            <person name="Bahl H."/>
            <person name="Daniel R."/>
        </authorList>
    </citation>
    <scope>NUCLEOTIDE SEQUENCE [LARGE SCALE GENOMIC DNA]</scope>
    <source>
        <strain evidence="3 4">DSM 2767</strain>
    </source>
</reference>
<dbReference type="InterPro" id="IPR017144">
    <property type="entry name" value="Xaa-Arg_dipeptidase"/>
</dbReference>
<evidence type="ECO:0000259" key="2">
    <source>
        <dbReference type="Pfam" id="PF07687"/>
    </source>
</evidence>
<dbReference type="Gene3D" id="3.30.70.360">
    <property type="match status" value="1"/>
</dbReference>
<dbReference type="PANTHER" id="PTHR30575">
    <property type="entry name" value="PEPTIDASE M20"/>
    <property type="match status" value="1"/>
</dbReference>
<dbReference type="InterPro" id="IPR017439">
    <property type="entry name" value="Amidohydrolase"/>
</dbReference>
<dbReference type="InterPro" id="IPR052030">
    <property type="entry name" value="Peptidase_M20/M20A_hydrolases"/>
</dbReference>
<dbReference type="Proteomes" id="UP000076603">
    <property type="component" value="Unassembled WGS sequence"/>
</dbReference>
<dbReference type="NCBIfam" id="TIGR01891">
    <property type="entry name" value="amidohydrolases"/>
    <property type="match status" value="1"/>
</dbReference>
<dbReference type="GO" id="GO:0071713">
    <property type="term" value="F:para-aminobenzoyl-glutamate hydrolase activity"/>
    <property type="evidence" value="ECO:0007669"/>
    <property type="project" value="TreeGrafter"/>
</dbReference>
<proteinExistence type="inferred from homology"/>
<dbReference type="RefSeq" id="WP_066624423.1">
    <property type="nucleotide sequence ID" value="NZ_FQXL01000005.1"/>
</dbReference>
<dbReference type="PIRSF" id="PIRSF037226">
    <property type="entry name" value="Amidohydrolase_ACY1L2_prd"/>
    <property type="match status" value="1"/>
</dbReference>
<comment type="caution">
    <text evidence="3">The sequence shown here is derived from an EMBL/GenBank/DDBJ whole genome shotgun (WGS) entry which is preliminary data.</text>
</comment>
<dbReference type="GO" id="GO:0016805">
    <property type="term" value="F:dipeptidase activity"/>
    <property type="evidence" value="ECO:0007669"/>
    <property type="project" value="InterPro"/>
</dbReference>
<accession>A0A168DW61</accession>
<dbReference type="SUPFAM" id="SSF55031">
    <property type="entry name" value="Bacterial exopeptidase dimerisation domain"/>
    <property type="match status" value="1"/>
</dbReference>
<evidence type="ECO:0000313" key="4">
    <source>
        <dbReference type="Proteomes" id="UP000076603"/>
    </source>
</evidence>
<sequence length="385" mass="41730">MKGLILKEVEKIKYKLWEINDYIYNNPEIGNEEFKAVKELADFLRENNFVVELGILDKPTSFKATYKSDRKGPNIAYLCEYDALPEIGHGCGHNMIGTMGVGAAVALSKVLDSIGGQITVLGTPAEECDGAKVEMTEKGVFDDVDVAMILHPSDVTYESGKSLAMDAIQFYFKGKASHAAAEPEAAINALDAIILTFNGINALRQHIPSDTRIHGIIKEGGVAANIVPDKSIAQFYVRASTREALNKVVEKVKNIAKGASLMTGAELEISNYEISYDNMKTNITLSKVFNNNLKYVGVKDILPAKESYGSVDMGNVSNVVPAIHPYIGIGCFNTAAHTKGFAEATVTDAAHEALVQGASALALTGYEVIKDSELLINIKEEFNTR</sequence>
<dbReference type="OrthoDB" id="9781032at2"/>
<dbReference type="Pfam" id="PF07687">
    <property type="entry name" value="M20_dimer"/>
    <property type="match status" value="1"/>
</dbReference>
<keyword evidence="3" id="KW-0378">Hydrolase</keyword>
<dbReference type="GO" id="GO:0046657">
    <property type="term" value="P:folic acid catabolic process"/>
    <property type="evidence" value="ECO:0007669"/>
    <property type="project" value="TreeGrafter"/>
</dbReference>
<organism evidence="3 4">
    <name type="scientific">Clostridium magnum DSM 2767</name>
    <dbReference type="NCBI Taxonomy" id="1121326"/>
    <lineage>
        <taxon>Bacteria</taxon>
        <taxon>Bacillati</taxon>
        <taxon>Bacillota</taxon>
        <taxon>Clostridia</taxon>
        <taxon>Eubacteriales</taxon>
        <taxon>Clostridiaceae</taxon>
        <taxon>Clostridium</taxon>
    </lineage>
</organism>
<dbReference type="InterPro" id="IPR036264">
    <property type="entry name" value="Bact_exopeptidase_dim_dom"/>
</dbReference>
<feature type="domain" description="Peptidase M20 dimerisation" evidence="2">
    <location>
        <begin position="171"/>
        <end position="257"/>
    </location>
</feature>
<dbReference type="InterPro" id="IPR002933">
    <property type="entry name" value="Peptidase_M20"/>
</dbReference>
<comment type="similarity">
    <text evidence="1">Belongs to the peptidase M20A family.</text>
</comment>
<dbReference type="InterPro" id="IPR011650">
    <property type="entry name" value="Peptidase_M20_dimer"/>
</dbReference>
<dbReference type="FunFam" id="3.30.70.360:FF:000004">
    <property type="entry name" value="Peptidase M20 domain-containing protein 2"/>
    <property type="match status" value="1"/>
</dbReference>
<dbReference type="PATRIC" id="fig|1121326.3.peg.3336"/>
<dbReference type="AlphaFoldDB" id="A0A168DW61"/>
<dbReference type="GO" id="GO:0005737">
    <property type="term" value="C:cytoplasm"/>
    <property type="evidence" value="ECO:0007669"/>
    <property type="project" value="TreeGrafter"/>
</dbReference>
<keyword evidence="4" id="KW-1185">Reference proteome</keyword>
<dbReference type="STRING" id="1121326.CLMAG_33020"/>
<dbReference type="Gene3D" id="3.40.630.10">
    <property type="entry name" value="Zn peptidases"/>
    <property type="match status" value="1"/>
</dbReference>
<dbReference type="PANTHER" id="PTHR30575:SF0">
    <property type="entry name" value="XAA-ARG DIPEPTIDASE"/>
    <property type="match status" value="1"/>
</dbReference>
<name>A0A168DW61_9CLOT</name>